<evidence type="ECO:0000259" key="8">
    <source>
        <dbReference type="SMART" id="SM01011"/>
    </source>
</evidence>
<reference evidence="9" key="1">
    <citation type="submission" date="2020-02" db="EMBL/GenBank/DDBJ databases">
        <authorList>
            <person name="Meier V. D."/>
        </authorList>
    </citation>
    <scope>NUCLEOTIDE SEQUENCE</scope>
    <source>
        <strain evidence="9">AVDCRST_MAG64</strain>
    </source>
</reference>
<dbReference type="PANTHER" id="PTHR43226">
    <property type="entry name" value="XAA-PRO AMINOPEPTIDASE 3"/>
    <property type="match status" value="1"/>
</dbReference>
<keyword evidence="7" id="KW-0464">Manganese</keyword>
<dbReference type="SUPFAM" id="SSF53092">
    <property type="entry name" value="Creatinase/prolidase N-terminal domain"/>
    <property type="match status" value="1"/>
</dbReference>
<evidence type="ECO:0000256" key="3">
    <source>
        <dbReference type="ARBA" id="ARBA00008766"/>
    </source>
</evidence>
<dbReference type="Pfam" id="PF05195">
    <property type="entry name" value="AMP_N"/>
    <property type="match status" value="1"/>
</dbReference>
<protein>
    <recommendedName>
        <fullName evidence="4">Xaa-Pro aminopeptidase</fullName>
        <ecNumber evidence="4">3.4.11.9</ecNumber>
    </recommendedName>
</protein>
<evidence type="ECO:0000256" key="6">
    <source>
        <dbReference type="ARBA" id="ARBA00022801"/>
    </source>
</evidence>
<dbReference type="EC" id="3.4.11.9" evidence="4"/>
<evidence type="ECO:0000256" key="1">
    <source>
        <dbReference type="ARBA" id="ARBA00001424"/>
    </source>
</evidence>
<dbReference type="SMART" id="SM01011">
    <property type="entry name" value="AMP_N"/>
    <property type="match status" value="1"/>
</dbReference>
<dbReference type="Pfam" id="PF00557">
    <property type="entry name" value="Peptidase_M24"/>
    <property type="match status" value="1"/>
</dbReference>
<evidence type="ECO:0000256" key="7">
    <source>
        <dbReference type="ARBA" id="ARBA00023211"/>
    </source>
</evidence>
<evidence type="ECO:0000256" key="4">
    <source>
        <dbReference type="ARBA" id="ARBA00012574"/>
    </source>
</evidence>
<accession>A0A6J4P1C5</accession>
<keyword evidence="6 9" id="KW-0378">Hydrolase</keyword>
<dbReference type="InterPro" id="IPR000994">
    <property type="entry name" value="Pept_M24"/>
</dbReference>
<keyword evidence="9" id="KW-0645">Protease</keyword>
<organism evidence="9">
    <name type="scientific">uncultured Phycisphaerae bacterium</name>
    <dbReference type="NCBI Taxonomy" id="904963"/>
    <lineage>
        <taxon>Bacteria</taxon>
        <taxon>Pseudomonadati</taxon>
        <taxon>Planctomycetota</taxon>
        <taxon>Phycisphaerae</taxon>
        <taxon>environmental samples</taxon>
    </lineage>
</organism>
<sequence length="452" mass="48930">MSEHTAPSALPPAAPRYQQDFTPAEFAARRAAVAAAVGAAGVAVLAGLGETGAFDLFRQANEFYYLCGVEAPHAYLLVEGGTGRTTLYLPRRDAKHEASEGAQLNADEVDVARSLTGVDAVRPPEALGADVGAARAVFVPHSPAEGRQACQDTLRFARRKAEADPWDGRASREAHFRERLRAACPAAEVRDLSPVLDGLRVVKGPAEVALMRRAGRLAAEGVVEAMRRTRPGVMEYQLAAAADYVYAVNGARGGGGYRPIVAGGANIWNAHYYRNDCPLRDGDLVLMDYAPDVGGYTSDIGRMWPVNGRYSPEQRELYGFVVEYHKALLRTIRPGVTPEAVTDEAAGEMSRVVDATTWSDPAYERAAREMLAFRGHLSHPVGMAVHDVGDYFGRPLVPGTVFALDPQMWVRDRRLYVRVEDTVVVTGDGVERLTGDAPLELEDVERVMGGGR</sequence>
<dbReference type="PANTHER" id="PTHR43226:SF4">
    <property type="entry name" value="XAA-PRO AMINOPEPTIDASE 3"/>
    <property type="match status" value="1"/>
</dbReference>
<evidence type="ECO:0000256" key="5">
    <source>
        <dbReference type="ARBA" id="ARBA00022723"/>
    </source>
</evidence>
<dbReference type="GO" id="GO:0070006">
    <property type="term" value="F:metalloaminopeptidase activity"/>
    <property type="evidence" value="ECO:0007669"/>
    <property type="project" value="InterPro"/>
</dbReference>
<gene>
    <name evidence="9" type="ORF">AVDCRST_MAG64-1649</name>
</gene>
<dbReference type="InterPro" id="IPR052433">
    <property type="entry name" value="X-Pro_dipept-like"/>
</dbReference>
<dbReference type="AlphaFoldDB" id="A0A6J4P1C5"/>
<name>A0A6J4P1C5_9BACT</name>
<dbReference type="InterPro" id="IPR036005">
    <property type="entry name" value="Creatinase/aminopeptidase-like"/>
</dbReference>
<dbReference type="GO" id="GO:0030145">
    <property type="term" value="F:manganese ion binding"/>
    <property type="evidence" value="ECO:0007669"/>
    <property type="project" value="InterPro"/>
</dbReference>
<dbReference type="InterPro" id="IPR029149">
    <property type="entry name" value="Creatin/AminoP/Spt16_N"/>
</dbReference>
<keyword evidence="9" id="KW-0031">Aminopeptidase</keyword>
<keyword evidence="5" id="KW-0479">Metal-binding</keyword>
<dbReference type="Gene3D" id="3.90.230.10">
    <property type="entry name" value="Creatinase/methionine aminopeptidase superfamily"/>
    <property type="match status" value="1"/>
</dbReference>
<comment type="catalytic activity">
    <reaction evidence="1">
        <text>Release of any N-terminal amino acid, including proline, that is linked to proline, even from a dipeptide or tripeptide.</text>
        <dbReference type="EC" id="3.4.11.9"/>
    </reaction>
</comment>
<dbReference type="GO" id="GO:0006508">
    <property type="term" value="P:proteolysis"/>
    <property type="evidence" value="ECO:0007669"/>
    <property type="project" value="TreeGrafter"/>
</dbReference>
<dbReference type="SUPFAM" id="SSF55920">
    <property type="entry name" value="Creatinase/aminopeptidase"/>
    <property type="match status" value="1"/>
</dbReference>
<proteinExistence type="inferred from homology"/>
<comment type="cofactor">
    <cofactor evidence="2">
        <name>Mn(2+)</name>
        <dbReference type="ChEBI" id="CHEBI:29035"/>
    </cofactor>
</comment>
<evidence type="ECO:0000256" key="2">
    <source>
        <dbReference type="ARBA" id="ARBA00001936"/>
    </source>
</evidence>
<comment type="similarity">
    <text evidence="3">Belongs to the peptidase M24B family.</text>
</comment>
<dbReference type="InterPro" id="IPR007865">
    <property type="entry name" value="Aminopep_P_N"/>
</dbReference>
<evidence type="ECO:0000313" key="9">
    <source>
        <dbReference type="EMBL" id="CAA9399778.1"/>
    </source>
</evidence>
<feature type="domain" description="Aminopeptidase P N-terminal" evidence="8">
    <location>
        <begin position="21"/>
        <end position="148"/>
    </location>
</feature>
<dbReference type="EMBL" id="CADCUQ010000376">
    <property type="protein sequence ID" value="CAA9399778.1"/>
    <property type="molecule type" value="Genomic_DNA"/>
</dbReference>
<dbReference type="Gene3D" id="3.40.350.10">
    <property type="entry name" value="Creatinase/prolidase N-terminal domain"/>
    <property type="match status" value="1"/>
</dbReference>